<gene>
    <name evidence="2" type="ORF">GGQ59_001087</name>
</gene>
<dbReference type="EMBL" id="JACHOB010000001">
    <property type="protein sequence ID" value="MBB4658587.1"/>
    <property type="molecule type" value="Genomic_DNA"/>
</dbReference>
<keyword evidence="1" id="KW-1133">Transmembrane helix</keyword>
<dbReference type="Proteomes" id="UP000563524">
    <property type="component" value="Unassembled WGS sequence"/>
</dbReference>
<keyword evidence="1" id="KW-0812">Transmembrane</keyword>
<evidence type="ECO:0008006" key="4">
    <source>
        <dbReference type="Google" id="ProtNLM"/>
    </source>
</evidence>
<evidence type="ECO:0000313" key="2">
    <source>
        <dbReference type="EMBL" id="MBB4658587.1"/>
    </source>
</evidence>
<evidence type="ECO:0000256" key="1">
    <source>
        <dbReference type="SAM" id="Phobius"/>
    </source>
</evidence>
<accession>A0A840I1G4</accession>
<proteinExistence type="predicted"/>
<evidence type="ECO:0000313" key="3">
    <source>
        <dbReference type="Proteomes" id="UP000563524"/>
    </source>
</evidence>
<organism evidence="2 3">
    <name type="scientific">Parvularcula dongshanensis</name>
    <dbReference type="NCBI Taxonomy" id="1173995"/>
    <lineage>
        <taxon>Bacteria</taxon>
        <taxon>Pseudomonadati</taxon>
        <taxon>Pseudomonadota</taxon>
        <taxon>Alphaproteobacteria</taxon>
        <taxon>Parvularculales</taxon>
        <taxon>Parvularculaceae</taxon>
        <taxon>Parvularcula</taxon>
    </lineage>
</organism>
<keyword evidence="3" id="KW-1185">Reference proteome</keyword>
<feature type="transmembrane region" description="Helical" evidence="1">
    <location>
        <begin position="12"/>
        <end position="31"/>
    </location>
</feature>
<dbReference type="AlphaFoldDB" id="A0A840I1G4"/>
<sequence length="309" mass="32811">MTDAVRTHRVRLALILAVVVLLLGGYTVLWFHGARIMRAELDRWVATERAAGREVAHGDIRMRGYPAALRAVVDAPSWAEPGQWSWNAETLNVIAVPYDPRRLILAPFGEQAVVYDDVTYALRAEDMRFSLSRGAFGAQIAGLTAESGERTLALAVGKANWARNEDGTAVLGVSGQDALYRVPSGAVSLPFVNAALSENGGGELQVQAFNAAVSPDAATDPTLLAGEGEASLDDAGYPAGRMTLRLRNPEPLVTVMSEQGAIPSNQAPAVLSVLASMQEDGETALPLSMRDGRLRVGFVPLADLPKIGG</sequence>
<reference evidence="2 3" key="1">
    <citation type="submission" date="2020-08" db="EMBL/GenBank/DDBJ databases">
        <title>Genomic Encyclopedia of Type Strains, Phase IV (KMG-IV): sequencing the most valuable type-strain genomes for metagenomic binning, comparative biology and taxonomic classification.</title>
        <authorList>
            <person name="Goeker M."/>
        </authorList>
    </citation>
    <scope>NUCLEOTIDE SEQUENCE [LARGE SCALE GENOMIC DNA]</scope>
    <source>
        <strain evidence="2 3">DSM 102850</strain>
    </source>
</reference>
<dbReference type="RefSeq" id="WP_183816540.1">
    <property type="nucleotide sequence ID" value="NZ_JACHOB010000001.1"/>
</dbReference>
<name>A0A840I1G4_9PROT</name>
<dbReference type="InterPro" id="IPR018666">
    <property type="entry name" value="DUF2125"/>
</dbReference>
<keyword evidence="1" id="KW-0472">Membrane</keyword>
<protein>
    <recommendedName>
        <fullName evidence="4">DUF2125 domain-containing protein</fullName>
    </recommendedName>
</protein>
<comment type="caution">
    <text evidence="2">The sequence shown here is derived from an EMBL/GenBank/DDBJ whole genome shotgun (WGS) entry which is preliminary data.</text>
</comment>
<dbReference type="Pfam" id="PF09898">
    <property type="entry name" value="DUF2125"/>
    <property type="match status" value="1"/>
</dbReference>